<sequence>MSTTVAANAAIVDDHDALVRYTGAWQTGGESEEFKGTTSFSSEAGAAATFSFNGTSVAVFGTVAAKAQPNASLTFLVDSSVTGAYTSPSNLASAIHHESLWASPALSDGPHTLVITQATAQ</sequence>
<reference evidence="1" key="1">
    <citation type="submission" date="2023-03" db="EMBL/GenBank/DDBJ databases">
        <title>Massive genome expansion in bonnet fungi (Mycena s.s.) driven by repeated elements and novel gene families across ecological guilds.</title>
        <authorList>
            <consortium name="Lawrence Berkeley National Laboratory"/>
            <person name="Harder C.B."/>
            <person name="Miyauchi S."/>
            <person name="Viragh M."/>
            <person name="Kuo A."/>
            <person name="Thoen E."/>
            <person name="Andreopoulos B."/>
            <person name="Lu D."/>
            <person name="Skrede I."/>
            <person name="Drula E."/>
            <person name="Henrissat B."/>
            <person name="Morin E."/>
            <person name="Kohler A."/>
            <person name="Barry K."/>
            <person name="LaButti K."/>
            <person name="Morin E."/>
            <person name="Salamov A."/>
            <person name="Lipzen A."/>
            <person name="Mereny Z."/>
            <person name="Hegedus B."/>
            <person name="Baldrian P."/>
            <person name="Stursova M."/>
            <person name="Weitz H."/>
            <person name="Taylor A."/>
            <person name="Grigoriev I.V."/>
            <person name="Nagy L.G."/>
            <person name="Martin F."/>
            <person name="Kauserud H."/>
        </authorList>
    </citation>
    <scope>NUCLEOTIDE SEQUENCE</scope>
    <source>
        <strain evidence="1">CBHHK067</strain>
    </source>
</reference>
<gene>
    <name evidence="1" type="ORF">B0H17DRAFT_921022</name>
</gene>
<dbReference type="AlphaFoldDB" id="A0AAD7GTE3"/>
<dbReference type="Proteomes" id="UP001221757">
    <property type="component" value="Unassembled WGS sequence"/>
</dbReference>
<comment type="caution">
    <text evidence="1">The sequence shown here is derived from an EMBL/GenBank/DDBJ whole genome shotgun (WGS) entry which is preliminary data.</text>
</comment>
<organism evidence="1 2">
    <name type="scientific">Mycena rosella</name>
    <name type="common">Pink bonnet</name>
    <name type="synonym">Agaricus rosellus</name>
    <dbReference type="NCBI Taxonomy" id="1033263"/>
    <lineage>
        <taxon>Eukaryota</taxon>
        <taxon>Fungi</taxon>
        <taxon>Dikarya</taxon>
        <taxon>Basidiomycota</taxon>
        <taxon>Agaricomycotina</taxon>
        <taxon>Agaricomycetes</taxon>
        <taxon>Agaricomycetidae</taxon>
        <taxon>Agaricales</taxon>
        <taxon>Marasmiineae</taxon>
        <taxon>Mycenaceae</taxon>
        <taxon>Mycena</taxon>
    </lineage>
</organism>
<name>A0AAD7GTE3_MYCRO</name>
<keyword evidence="2" id="KW-1185">Reference proteome</keyword>
<evidence type="ECO:0000313" key="1">
    <source>
        <dbReference type="EMBL" id="KAJ7704804.1"/>
    </source>
</evidence>
<accession>A0AAD7GTE3</accession>
<feature type="non-terminal residue" evidence="1">
    <location>
        <position position="121"/>
    </location>
</feature>
<proteinExistence type="predicted"/>
<dbReference type="Gene3D" id="2.60.120.260">
    <property type="entry name" value="Galactose-binding domain-like"/>
    <property type="match status" value="1"/>
</dbReference>
<protein>
    <submittedName>
        <fullName evidence="1">Uncharacterized protein</fullName>
    </submittedName>
</protein>
<dbReference type="EMBL" id="JARKIE010000009">
    <property type="protein sequence ID" value="KAJ7704804.1"/>
    <property type="molecule type" value="Genomic_DNA"/>
</dbReference>
<evidence type="ECO:0000313" key="2">
    <source>
        <dbReference type="Proteomes" id="UP001221757"/>
    </source>
</evidence>